<dbReference type="InterPro" id="IPR000182">
    <property type="entry name" value="GNAT_dom"/>
</dbReference>
<dbReference type="InterPro" id="IPR016181">
    <property type="entry name" value="Acyl_CoA_acyltransferase"/>
</dbReference>
<comment type="caution">
    <text evidence="4">The sequence shown here is derived from an EMBL/GenBank/DDBJ whole genome shotgun (WGS) entry which is preliminary data.</text>
</comment>
<evidence type="ECO:0000259" key="3">
    <source>
        <dbReference type="PROSITE" id="PS51186"/>
    </source>
</evidence>
<keyword evidence="1" id="KW-0808">Transferase</keyword>
<dbReference type="OrthoDB" id="30840at2759"/>
<dbReference type="CDD" id="cd04301">
    <property type="entry name" value="NAT_SF"/>
    <property type="match status" value="1"/>
</dbReference>
<dbReference type="InterPro" id="IPR051635">
    <property type="entry name" value="SNAT-like"/>
</dbReference>
<dbReference type="AlphaFoldDB" id="A0A8H3G6J4"/>
<dbReference type="GO" id="GO:0005737">
    <property type="term" value="C:cytoplasm"/>
    <property type="evidence" value="ECO:0007669"/>
    <property type="project" value="TreeGrafter"/>
</dbReference>
<dbReference type="Proteomes" id="UP000664203">
    <property type="component" value="Unassembled WGS sequence"/>
</dbReference>
<gene>
    <name evidence="4" type="ORF">ALECFALPRED_006413</name>
</gene>
<dbReference type="Pfam" id="PF13673">
    <property type="entry name" value="Acetyltransf_10"/>
    <property type="match status" value="1"/>
</dbReference>
<keyword evidence="2" id="KW-0012">Acyltransferase</keyword>
<evidence type="ECO:0000256" key="1">
    <source>
        <dbReference type="ARBA" id="ARBA00022679"/>
    </source>
</evidence>
<dbReference type="PANTHER" id="PTHR10908:SF0">
    <property type="entry name" value="SEROTONIN N-ACETYLTRANSFERASE"/>
    <property type="match status" value="1"/>
</dbReference>
<name>A0A8H3G6J4_9LECA</name>
<dbReference type="EMBL" id="CAJPDR010000408">
    <property type="protein sequence ID" value="CAF9935507.1"/>
    <property type="molecule type" value="Genomic_DNA"/>
</dbReference>
<accession>A0A8H3G6J4</accession>
<dbReference type="PANTHER" id="PTHR10908">
    <property type="entry name" value="SEROTONIN N-ACETYLTRANSFERASE"/>
    <property type="match status" value="1"/>
</dbReference>
<sequence>MDIAPNWKANSSNTSIHGHREDGRTIAIHSLSVLPAFQGKGLGKTTMKSYQQRMETSGVANRIALLAHDHLVNMYQGMGFEGKGKSDVRLAGGGWNSLVSEILFLSGMLN</sequence>
<proteinExistence type="predicted"/>
<dbReference type="Gene3D" id="3.40.630.30">
    <property type="match status" value="1"/>
</dbReference>
<protein>
    <recommendedName>
        <fullName evidence="3">N-acetyltransferase domain-containing protein</fullName>
    </recommendedName>
</protein>
<dbReference type="GO" id="GO:0004059">
    <property type="term" value="F:aralkylamine N-acetyltransferase activity"/>
    <property type="evidence" value="ECO:0007669"/>
    <property type="project" value="TreeGrafter"/>
</dbReference>
<dbReference type="SUPFAM" id="SSF55729">
    <property type="entry name" value="Acyl-CoA N-acyltransferases (Nat)"/>
    <property type="match status" value="1"/>
</dbReference>
<evidence type="ECO:0000313" key="5">
    <source>
        <dbReference type="Proteomes" id="UP000664203"/>
    </source>
</evidence>
<keyword evidence="5" id="KW-1185">Reference proteome</keyword>
<organism evidence="4 5">
    <name type="scientific">Alectoria fallacina</name>
    <dbReference type="NCBI Taxonomy" id="1903189"/>
    <lineage>
        <taxon>Eukaryota</taxon>
        <taxon>Fungi</taxon>
        <taxon>Dikarya</taxon>
        <taxon>Ascomycota</taxon>
        <taxon>Pezizomycotina</taxon>
        <taxon>Lecanoromycetes</taxon>
        <taxon>OSLEUM clade</taxon>
        <taxon>Lecanoromycetidae</taxon>
        <taxon>Lecanorales</taxon>
        <taxon>Lecanorineae</taxon>
        <taxon>Parmeliaceae</taxon>
        <taxon>Alectoria</taxon>
    </lineage>
</organism>
<feature type="domain" description="N-acetyltransferase" evidence="3">
    <location>
        <begin position="1"/>
        <end position="106"/>
    </location>
</feature>
<dbReference type="PROSITE" id="PS51186">
    <property type="entry name" value="GNAT"/>
    <property type="match status" value="1"/>
</dbReference>
<evidence type="ECO:0000313" key="4">
    <source>
        <dbReference type="EMBL" id="CAF9935507.1"/>
    </source>
</evidence>
<reference evidence="4" key="1">
    <citation type="submission" date="2021-03" db="EMBL/GenBank/DDBJ databases">
        <authorList>
            <person name="Tagirdzhanova G."/>
        </authorList>
    </citation>
    <scope>NUCLEOTIDE SEQUENCE</scope>
</reference>
<evidence type="ECO:0000256" key="2">
    <source>
        <dbReference type="ARBA" id="ARBA00023315"/>
    </source>
</evidence>